<evidence type="ECO:0000313" key="9">
    <source>
        <dbReference type="EMBL" id="PSL40980.1"/>
    </source>
</evidence>
<dbReference type="CDD" id="cd06173">
    <property type="entry name" value="MFS_MefA_like"/>
    <property type="match status" value="1"/>
</dbReference>
<name>A0A2P8H461_9BACL</name>
<dbReference type="Proteomes" id="UP000242682">
    <property type="component" value="Unassembled WGS sequence"/>
</dbReference>
<keyword evidence="4 7" id="KW-0812">Transmembrane</keyword>
<dbReference type="EMBL" id="PYAT01000003">
    <property type="protein sequence ID" value="PSL40980.1"/>
    <property type="molecule type" value="Genomic_DNA"/>
</dbReference>
<protein>
    <submittedName>
        <fullName evidence="9">MFS-type transporter involved in bile tolerance (Atg22 family)</fullName>
    </submittedName>
</protein>
<dbReference type="Pfam" id="PF07690">
    <property type="entry name" value="MFS_1"/>
    <property type="match status" value="1"/>
</dbReference>
<dbReference type="Gene3D" id="1.20.1250.20">
    <property type="entry name" value="MFS general substrate transporter like domains"/>
    <property type="match status" value="1"/>
</dbReference>
<feature type="transmembrane region" description="Helical" evidence="7">
    <location>
        <begin position="349"/>
        <end position="370"/>
    </location>
</feature>
<sequence>MNPFALWKQQFLLLSVIGVSNIGAWIYLIALNLLVFDMTQSPLAVAGLYIVKPIAALLTNGWAGSVVDRTNKRNLMIFLNFLRAAFITVIPFASSLWVIYALVLIINMAGSMFEPASLSYITKLLPAEQRQRFNAFRSLIDSGAFLLGPAIAGLLFIIGTPIVSIYLNAAALVVSALLMLKLPTIEKFESTKLAGTPLSWTAIRKDWAEVMKFSRQSNEVMFTFFLFNCLMVIATAIDSQEASFAKSVLLLSDSEYGFLVSIAGAGIIVGATINALLVKKLQPSFLMGGGSVMVAAGYIVYAFFSSFQVAAIGFFVLAFALAFANTGFQTFSQNNIPVEKMGRIVSVYGLLEALLIIGATVVIGAASQLISIQATVIAATFTMLSIAVLLLVFSMGLGKLRLPLRKVRS</sequence>
<dbReference type="RefSeq" id="WP_106532491.1">
    <property type="nucleotide sequence ID" value="NZ_PYAT01000003.1"/>
</dbReference>
<evidence type="ECO:0000256" key="6">
    <source>
        <dbReference type="ARBA" id="ARBA00023136"/>
    </source>
</evidence>
<dbReference type="PROSITE" id="PS50850">
    <property type="entry name" value="MFS"/>
    <property type="match status" value="1"/>
</dbReference>
<feature type="transmembrane region" description="Helical" evidence="7">
    <location>
        <begin position="42"/>
        <end position="63"/>
    </location>
</feature>
<feature type="transmembrane region" description="Helical" evidence="7">
    <location>
        <begin position="376"/>
        <end position="398"/>
    </location>
</feature>
<dbReference type="SUPFAM" id="SSF103473">
    <property type="entry name" value="MFS general substrate transporter"/>
    <property type="match status" value="1"/>
</dbReference>
<evidence type="ECO:0000256" key="7">
    <source>
        <dbReference type="SAM" id="Phobius"/>
    </source>
</evidence>
<keyword evidence="5 7" id="KW-1133">Transmembrane helix</keyword>
<feature type="transmembrane region" description="Helical" evidence="7">
    <location>
        <begin position="220"/>
        <end position="237"/>
    </location>
</feature>
<dbReference type="InterPro" id="IPR036259">
    <property type="entry name" value="MFS_trans_sf"/>
</dbReference>
<evidence type="ECO:0000256" key="5">
    <source>
        <dbReference type="ARBA" id="ARBA00022989"/>
    </source>
</evidence>
<organism evidence="9 10">
    <name type="scientific">Planomicrobium soli</name>
    <dbReference type="NCBI Taxonomy" id="1176648"/>
    <lineage>
        <taxon>Bacteria</taxon>
        <taxon>Bacillati</taxon>
        <taxon>Bacillota</taxon>
        <taxon>Bacilli</taxon>
        <taxon>Bacillales</taxon>
        <taxon>Caryophanaceae</taxon>
        <taxon>Planomicrobium</taxon>
    </lineage>
</organism>
<dbReference type="GO" id="GO:0005886">
    <property type="term" value="C:plasma membrane"/>
    <property type="evidence" value="ECO:0007669"/>
    <property type="project" value="UniProtKB-SubCell"/>
</dbReference>
<dbReference type="AlphaFoldDB" id="A0A2P8H461"/>
<proteinExistence type="predicted"/>
<feature type="transmembrane region" description="Helical" evidence="7">
    <location>
        <begin position="285"/>
        <end position="304"/>
    </location>
</feature>
<dbReference type="InterPro" id="IPR011701">
    <property type="entry name" value="MFS"/>
</dbReference>
<reference evidence="9 10" key="1">
    <citation type="submission" date="2018-03" db="EMBL/GenBank/DDBJ databases">
        <title>Genomic Encyclopedia of Type Strains, Phase III (KMG-III): the genomes of soil and plant-associated and newly described type strains.</title>
        <authorList>
            <person name="Whitman W."/>
        </authorList>
    </citation>
    <scope>NUCLEOTIDE SEQUENCE [LARGE SCALE GENOMIC DNA]</scope>
    <source>
        <strain evidence="9 10">CGMCC 1.12259</strain>
    </source>
</reference>
<comment type="caution">
    <text evidence="9">The sequence shown here is derived from an EMBL/GenBank/DDBJ whole genome shotgun (WGS) entry which is preliminary data.</text>
</comment>
<evidence type="ECO:0000256" key="1">
    <source>
        <dbReference type="ARBA" id="ARBA00004651"/>
    </source>
</evidence>
<dbReference type="InterPro" id="IPR020846">
    <property type="entry name" value="MFS_dom"/>
</dbReference>
<feature type="transmembrane region" description="Helical" evidence="7">
    <location>
        <begin position="257"/>
        <end position="278"/>
    </location>
</feature>
<dbReference type="PANTHER" id="PTHR43266">
    <property type="entry name" value="MACROLIDE-EFFLUX PROTEIN"/>
    <property type="match status" value="1"/>
</dbReference>
<comment type="subcellular location">
    <subcellularLocation>
        <location evidence="1">Cell membrane</location>
        <topology evidence="1">Multi-pass membrane protein</topology>
    </subcellularLocation>
</comment>
<feature type="transmembrane region" description="Helical" evidence="7">
    <location>
        <begin position="139"/>
        <end position="159"/>
    </location>
</feature>
<feature type="transmembrane region" description="Helical" evidence="7">
    <location>
        <begin position="310"/>
        <end position="328"/>
    </location>
</feature>
<feature type="transmembrane region" description="Helical" evidence="7">
    <location>
        <begin position="12"/>
        <end position="36"/>
    </location>
</feature>
<gene>
    <name evidence="9" type="ORF">B0H99_103112</name>
</gene>
<evidence type="ECO:0000256" key="4">
    <source>
        <dbReference type="ARBA" id="ARBA00022692"/>
    </source>
</evidence>
<dbReference type="PANTHER" id="PTHR43266:SF2">
    <property type="entry name" value="MAJOR FACILITATOR SUPERFAMILY (MFS) PROFILE DOMAIN-CONTAINING PROTEIN"/>
    <property type="match status" value="1"/>
</dbReference>
<evidence type="ECO:0000259" key="8">
    <source>
        <dbReference type="PROSITE" id="PS50850"/>
    </source>
</evidence>
<keyword evidence="6 7" id="KW-0472">Membrane</keyword>
<keyword evidence="10" id="KW-1185">Reference proteome</keyword>
<dbReference type="GO" id="GO:0022857">
    <property type="term" value="F:transmembrane transporter activity"/>
    <property type="evidence" value="ECO:0007669"/>
    <property type="project" value="InterPro"/>
</dbReference>
<evidence type="ECO:0000256" key="3">
    <source>
        <dbReference type="ARBA" id="ARBA00022475"/>
    </source>
</evidence>
<evidence type="ECO:0000313" key="10">
    <source>
        <dbReference type="Proteomes" id="UP000242682"/>
    </source>
</evidence>
<keyword evidence="3" id="KW-1003">Cell membrane</keyword>
<evidence type="ECO:0000256" key="2">
    <source>
        <dbReference type="ARBA" id="ARBA00022448"/>
    </source>
</evidence>
<dbReference type="OrthoDB" id="2156306at2"/>
<accession>A0A2P8H461</accession>
<feature type="domain" description="Major facilitator superfamily (MFS) profile" evidence="8">
    <location>
        <begin position="1"/>
        <end position="397"/>
    </location>
</feature>
<keyword evidence="2" id="KW-0813">Transport</keyword>